<reference evidence="2" key="2">
    <citation type="submission" date="2023-07" db="EMBL/GenBank/DDBJ databases">
        <authorList>
            <consortium name="Lawrence Berkeley National Laboratory"/>
            <person name="Haridas S."/>
            <person name="Hensen N."/>
            <person name="Bonometti L."/>
            <person name="Westerberg I."/>
            <person name="Brannstrom I.O."/>
            <person name="Guillou S."/>
            <person name="Cros-Aarteil S."/>
            <person name="Calhoun S."/>
            <person name="Kuo A."/>
            <person name="Mondo S."/>
            <person name="Pangilinan J."/>
            <person name="Riley R."/>
            <person name="LaButti K."/>
            <person name="Andreopoulos B."/>
            <person name="Lipzen A."/>
            <person name="Chen C."/>
            <person name="Yanf M."/>
            <person name="Daum C."/>
            <person name="Ng V."/>
            <person name="Clum A."/>
            <person name="Steindorff A."/>
            <person name="Ohm R."/>
            <person name="Martin F."/>
            <person name="Silar P."/>
            <person name="Natvig D."/>
            <person name="Lalanne C."/>
            <person name="Gautier V."/>
            <person name="Ament-velasquez S.L."/>
            <person name="Kruys A."/>
            <person name="Hutchinson M.I."/>
            <person name="Powell A.J."/>
            <person name="Barry K."/>
            <person name="Miller A.N."/>
            <person name="Grigoriev I.V."/>
            <person name="Debuchy R."/>
            <person name="Gladieux P."/>
            <person name="Thoren M.H."/>
            <person name="Johannesson H."/>
        </authorList>
    </citation>
    <scope>NUCLEOTIDE SEQUENCE</scope>
    <source>
        <strain evidence="2">FGSC 1904</strain>
    </source>
</reference>
<comment type="caution">
    <text evidence="2">The sequence shown here is derived from an EMBL/GenBank/DDBJ whole genome shotgun (WGS) entry which is preliminary data.</text>
</comment>
<keyword evidence="1" id="KW-0812">Transmembrane</keyword>
<name>A0AAE0UCZ0_SORBR</name>
<protein>
    <submittedName>
        <fullName evidence="2">Uncharacterized protein</fullName>
    </submittedName>
</protein>
<sequence length="151" mass="17352">MHSMSPTQIFLLLLLVKFTLFYCLVACLITATSRRGRALFPFRAHHLPLTRWRILLRLYTQPVDRSYVEGSFVEPTRSIGHLTEVTDGIEDLDEPLALLLGSFRWYSVVRGEGFCVLEIAEITLRGILVVFLHYLRDGFALVRLDEGFACY</sequence>
<keyword evidence="1" id="KW-1133">Transmembrane helix</keyword>
<evidence type="ECO:0000313" key="2">
    <source>
        <dbReference type="EMBL" id="KAK3399651.1"/>
    </source>
</evidence>
<dbReference type="Proteomes" id="UP001281003">
    <property type="component" value="Unassembled WGS sequence"/>
</dbReference>
<gene>
    <name evidence="2" type="ORF">B0T20DRAFT_391218</name>
</gene>
<keyword evidence="1" id="KW-0472">Membrane</keyword>
<organism evidence="2 3">
    <name type="scientific">Sordaria brevicollis</name>
    <dbReference type="NCBI Taxonomy" id="83679"/>
    <lineage>
        <taxon>Eukaryota</taxon>
        <taxon>Fungi</taxon>
        <taxon>Dikarya</taxon>
        <taxon>Ascomycota</taxon>
        <taxon>Pezizomycotina</taxon>
        <taxon>Sordariomycetes</taxon>
        <taxon>Sordariomycetidae</taxon>
        <taxon>Sordariales</taxon>
        <taxon>Sordariaceae</taxon>
        <taxon>Sordaria</taxon>
    </lineage>
</organism>
<evidence type="ECO:0000256" key="1">
    <source>
        <dbReference type="SAM" id="Phobius"/>
    </source>
</evidence>
<evidence type="ECO:0000313" key="3">
    <source>
        <dbReference type="Proteomes" id="UP001281003"/>
    </source>
</evidence>
<accession>A0AAE0UCZ0</accession>
<proteinExistence type="predicted"/>
<dbReference type="AlphaFoldDB" id="A0AAE0UCZ0"/>
<dbReference type="EMBL" id="JAUTDP010000004">
    <property type="protein sequence ID" value="KAK3399651.1"/>
    <property type="molecule type" value="Genomic_DNA"/>
</dbReference>
<reference evidence="2" key="1">
    <citation type="journal article" date="2023" name="Mol. Phylogenet. Evol.">
        <title>Genome-scale phylogeny and comparative genomics of the fungal order Sordariales.</title>
        <authorList>
            <person name="Hensen N."/>
            <person name="Bonometti L."/>
            <person name="Westerberg I."/>
            <person name="Brannstrom I.O."/>
            <person name="Guillou S."/>
            <person name="Cros-Aarteil S."/>
            <person name="Calhoun S."/>
            <person name="Haridas S."/>
            <person name="Kuo A."/>
            <person name="Mondo S."/>
            <person name="Pangilinan J."/>
            <person name="Riley R."/>
            <person name="LaButti K."/>
            <person name="Andreopoulos B."/>
            <person name="Lipzen A."/>
            <person name="Chen C."/>
            <person name="Yan M."/>
            <person name="Daum C."/>
            <person name="Ng V."/>
            <person name="Clum A."/>
            <person name="Steindorff A."/>
            <person name="Ohm R.A."/>
            <person name="Martin F."/>
            <person name="Silar P."/>
            <person name="Natvig D.O."/>
            <person name="Lalanne C."/>
            <person name="Gautier V."/>
            <person name="Ament-Velasquez S.L."/>
            <person name="Kruys A."/>
            <person name="Hutchinson M.I."/>
            <person name="Powell A.J."/>
            <person name="Barry K."/>
            <person name="Miller A.N."/>
            <person name="Grigoriev I.V."/>
            <person name="Debuchy R."/>
            <person name="Gladieux P."/>
            <person name="Hiltunen Thoren M."/>
            <person name="Johannesson H."/>
        </authorList>
    </citation>
    <scope>NUCLEOTIDE SEQUENCE</scope>
    <source>
        <strain evidence="2">FGSC 1904</strain>
    </source>
</reference>
<feature type="transmembrane region" description="Helical" evidence="1">
    <location>
        <begin position="6"/>
        <end position="29"/>
    </location>
</feature>
<keyword evidence="3" id="KW-1185">Reference proteome</keyword>